<keyword evidence="1" id="KW-0732">Signal</keyword>
<sequence length="119" mass="13265">MVLLSIGLCIALVSFCRTVESAPTPNKYQMEKSWIMNPNTGNLALAKDANLARLKVVADPFENSGDKGVQCVLSERKLLAIRLQQGRGCELLFAALRRCGISTSDPNLRSWYHRRIQLC</sequence>
<comment type="caution">
    <text evidence="2">The sequence shown here is derived from an EMBL/GenBank/DDBJ whole genome shotgun (WGS) entry which is preliminary data.</text>
</comment>
<feature type="chain" id="PRO_5012169173" evidence="1">
    <location>
        <begin position="22"/>
        <end position="119"/>
    </location>
</feature>
<dbReference type="AlphaFoldDB" id="A0A1Y1XW08"/>
<evidence type="ECO:0000313" key="3">
    <source>
        <dbReference type="Proteomes" id="UP000193498"/>
    </source>
</evidence>
<proteinExistence type="predicted"/>
<organism evidence="2 3">
    <name type="scientific">Basidiobolus meristosporus CBS 931.73</name>
    <dbReference type="NCBI Taxonomy" id="1314790"/>
    <lineage>
        <taxon>Eukaryota</taxon>
        <taxon>Fungi</taxon>
        <taxon>Fungi incertae sedis</taxon>
        <taxon>Zoopagomycota</taxon>
        <taxon>Entomophthoromycotina</taxon>
        <taxon>Basidiobolomycetes</taxon>
        <taxon>Basidiobolales</taxon>
        <taxon>Basidiobolaceae</taxon>
        <taxon>Basidiobolus</taxon>
    </lineage>
</organism>
<name>A0A1Y1XW08_9FUNG</name>
<evidence type="ECO:0000313" key="2">
    <source>
        <dbReference type="EMBL" id="ORX89941.1"/>
    </source>
</evidence>
<dbReference type="EMBL" id="MCFE01000411">
    <property type="protein sequence ID" value="ORX89941.1"/>
    <property type="molecule type" value="Genomic_DNA"/>
</dbReference>
<gene>
    <name evidence="2" type="ORF">K493DRAFT_63822</name>
</gene>
<protein>
    <submittedName>
        <fullName evidence="2">Uncharacterized protein</fullName>
    </submittedName>
</protein>
<feature type="signal peptide" evidence="1">
    <location>
        <begin position="1"/>
        <end position="21"/>
    </location>
</feature>
<reference evidence="2 3" key="1">
    <citation type="submission" date="2016-07" db="EMBL/GenBank/DDBJ databases">
        <title>Pervasive Adenine N6-methylation of Active Genes in Fungi.</title>
        <authorList>
            <consortium name="DOE Joint Genome Institute"/>
            <person name="Mondo S.J."/>
            <person name="Dannebaum R.O."/>
            <person name="Kuo R.C."/>
            <person name="Labutti K."/>
            <person name="Haridas S."/>
            <person name="Kuo A."/>
            <person name="Salamov A."/>
            <person name="Ahrendt S.R."/>
            <person name="Lipzen A."/>
            <person name="Sullivan W."/>
            <person name="Andreopoulos W.B."/>
            <person name="Clum A."/>
            <person name="Lindquist E."/>
            <person name="Daum C."/>
            <person name="Ramamoorthy G.K."/>
            <person name="Gryganskyi A."/>
            <person name="Culley D."/>
            <person name="Magnuson J.K."/>
            <person name="James T.Y."/>
            <person name="O'Malley M.A."/>
            <person name="Stajich J.E."/>
            <person name="Spatafora J.W."/>
            <person name="Visel A."/>
            <person name="Grigoriev I.V."/>
        </authorList>
    </citation>
    <scope>NUCLEOTIDE SEQUENCE [LARGE SCALE GENOMIC DNA]</scope>
    <source>
        <strain evidence="2 3">CBS 931.73</strain>
    </source>
</reference>
<accession>A0A1Y1XW08</accession>
<dbReference type="InParanoid" id="A0A1Y1XW08"/>
<evidence type="ECO:0000256" key="1">
    <source>
        <dbReference type="SAM" id="SignalP"/>
    </source>
</evidence>
<keyword evidence="3" id="KW-1185">Reference proteome</keyword>
<dbReference type="Proteomes" id="UP000193498">
    <property type="component" value="Unassembled WGS sequence"/>
</dbReference>